<name>A0ABP0QS75_9DINO</name>
<dbReference type="EMBL" id="CAXAMM010039997">
    <property type="protein sequence ID" value="CAK9090428.1"/>
    <property type="molecule type" value="Genomic_DNA"/>
</dbReference>
<protein>
    <submittedName>
        <fullName evidence="1">Uncharacterized protein</fullName>
    </submittedName>
</protein>
<accession>A0ABP0QS75</accession>
<gene>
    <name evidence="1" type="ORF">SCF082_LOCUS42647</name>
</gene>
<evidence type="ECO:0000313" key="1">
    <source>
        <dbReference type="EMBL" id="CAK9090428.1"/>
    </source>
</evidence>
<reference evidence="1 2" key="1">
    <citation type="submission" date="2024-02" db="EMBL/GenBank/DDBJ databases">
        <authorList>
            <person name="Chen Y."/>
            <person name="Shah S."/>
            <person name="Dougan E. K."/>
            <person name="Thang M."/>
            <person name="Chan C."/>
        </authorList>
    </citation>
    <scope>NUCLEOTIDE SEQUENCE [LARGE SCALE GENOMIC DNA]</scope>
</reference>
<dbReference type="Proteomes" id="UP001642464">
    <property type="component" value="Unassembled WGS sequence"/>
</dbReference>
<comment type="caution">
    <text evidence="1">The sequence shown here is derived from an EMBL/GenBank/DDBJ whole genome shotgun (WGS) entry which is preliminary data.</text>
</comment>
<proteinExistence type="predicted"/>
<sequence length="588" mass="65697">MEIVPAVPGSQPNAPERKRAKPLPLHKLIEALFISRLLRSAENLPEVLMRAIATVYGAKEAQDLRETLAQKTFCVPKPTQLSHARLKLDVLLMQLRREQWHACGGTSGHMWVMLSSDSSPQGLDFMVTVEDRIRNPGLVIDATPKEIAEFSLSTNLQTSVLPPAVIGSGNSDTPAKFEALLRSVMLDVGEEGLTSYGRSVVGFCSDFGVESHLTQAPPVQIDKILKQNRDDSKGLFRLRPALNFLDVLAPDNTGTGDIDPPQQAQAPRMFSIESSILVPGVKHMMDNIQKETLDRLSWYPKFVECYEIGSPLEEYRSLMDHFEGGALIHWRWASVTSCVRALLRRKIALEKGRYADPEPDNNDATESKHAFTRSITAAVNNRTFWCYARFINTLAGAIDIESSWAEGCSCHQSELTEHRWFSSRKKAVSKKLHAEAGSESEPHKSVLQTSEATCKLKGRRAHEYACGEYDSFVNHVLRLAKQHVHVVCMELRDADRAMIYSDFQAATDVITTQTSLRSSFWKCLPWKLAGLGAESSEEARKCARECRDLYNASMVSASNSSYVHPITQRFFSPAPCLFHSENVSLLNF</sequence>
<keyword evidence="2" id="KW-1185">Reference proteome</keyword>
<organism evidence="1 2">
    <name type="scientific">Durusdinium trenchii</name>
    <dbReference type="NCBI Taxonomy" id="1381693"/>
    <lineage>
        <taxon>Eukaryota</taxon>
        <taxon>Sar</taxon>
        <taxon>Alveolata</taxon>
        <taxon>Dinophyceae</taxon>
        <taxon>Suessiales</taxon>
        <taxon>Symbiodiniaceae</taxon>
        <taxon>Durusdinium</taxon>
    </lineage>
</organism>
<evidence type="ECO:0000313" key="2">
    <source>
        <dbReference type="Proteomes" id="UP001642464"/>
    </source>
</evidence>